<keyword evidence="4" id="KW-1185">Reference proteome</keyword>
<dbReference type="EMBL" id="CP094241">
    <property type="protein sequence ID" value="UNV84116.1"/>
    <property type="molecule type" value="Genomic_DNA"/>
</dbReference>
<dbReference type="AlphaFoldDB" id="A0AA36XKR5"/>
<sequence length="48" mass="5369">MEIAWGSFVGAEEGSIVTDVGQYFRRPFRGRLKMYSGLTLNQYGVALP</sequence>
<protein>
    <submittedName>
        <fullName evidence="1">Uncharacterized protein</fullName>
    </submittedName>
</protein>
<evidence type="ECO:0000313" key="3">
    <source>
        <dbReference type="Proteomes" id="UP000004982"/>
    </source>
</evidence>
<proteinExistence type="predicted"/>
<dbReference type="Proteomes" id="UP000004982">
    <property type="component" value="Unassembled WGS sequence"/>
</dbReference>
<dbReference type="EMBL" id="AFQE01000058">
    <property type="protein sequence ID" value="EGQ77231.1"/>
    <property type="molecule type" value="Genomic_DNA"/>
</dbReference>
<reference evidence="1 3" key="1">
    <citation type="submission" date="2011-05" db="EMBL/GenBank/DDBJ databases">
        <authorList>
            <person name="Muzny D."/>
            <person name="Qin X."/>
            <person name="Deng J."/>
            <person name="Jiang H."/>
            <person name="Liu Y."/>
            <person name="Qu J."/>
            <person name="Song X.-Z."/>
            <person name="Zhang L."/>
            <person name="Thornton R."/>
            <person name="Coyle M."/>
            <person name="Francisco L."/>
            <person name="Jackson L."/>
            <person name="Javaid M."/>
            <person name="Korchina V."/>
            <person name="Kovar C."/>
            <person name="Mata R."/>
            <person name="Mathew T."/>
            <person name="Ngo R."/>
            <person name="Nguyen L."/>
            <person name="Nguyen N."/>
            <person name="Okwuonu G."/>
            <person name="Ongeri F."/>
            <person name="Pham C."/>
            <person name="Simmons D."/>
            <person name="Wilczek-Boney K."/>
            <person name="Hale W."/>
            <person name="Jakkamsetti A."/>
            <person name="Pham P."/>
            <person name="Ruth R."/>
            <person name="San Lucas F."/>
            <person name="Warren J."/>
            <person name="Zhang J."/>
            <person name="Zhao Z."/>
            <person name="Zhou C."/>
            <person name="Zhu D."/>
            <person name="Lee S."/>
            <person name="Bess C."/>
            <person name="Blankenburg K."/>
            <person name="Forbes L."/>
            <person name="Fu Q."/>
            <person name="Gubbala S."/>
            <person name="Hirani K."/>
            <person name="Jayaseelan J.C."/>
            <person name="Lara F."/>
            <person name="Munidasa M."/>
            <person name="Palculict T."/>
            <person name="Patil S."/>
            <person name="Pu L.-L."/>
            <person name="Saada N."/>
            <person name="Tang L."/>
            <person name="Weissenberger G."/>
            <person name="Zhu Y."/>
            <person name="Hemphill L."/>
            <person name="Shang Y."/>
            <person name="Youmans B."/>
            <person name="Ayvaz T."/>
            <person name="Ross M."/>
            <person name="Santibanez J."/>
            <person name="Aqrawi P."/>
            <person name="Gross S."/>
            <person name="Joshi V."/>
            <person name="Fowler G."/>
            <person name="Nazareth L."/>
            <person name="Reid J."/>
            <person name="Worley K."/>
            <person name="Petrosino J."/>
            <person name="Highlander S."/>
            <person name="Gibbs R."/>
        </authorList>
    </citation>
    <scope>NUCLEOTIDE SEQUENCE [LARGE SCALE GENOMIC DNA]</scope>
    <source>
        <strain evidence="1 3">ATCC 33926</strain>
    </source>
</reference>
<evidence type="ECO:0000313" key="4">
    <source>
        <dbReference type="Proteomes" id="UP000829455"/>
    </source>
</evidence>
<name>A0AA36XKR5_9NEIS</name>
<evidence type="ECO:0000313" key="1">
    <source>
        <dbReference type="EMBL" id="EGQ77231.1"/>
    </source>
</evidence>
<organism evidence="1 3">
    <name type="scientific">Neisseria macacae ATCC 33926</name>
    <dbReference type="NCBI Taxonomy" id="997348"/>
    <lineage>
        <taxon>Bacteria</taxon>
        <taxon>Pseudomonadati</taxon>
        <taxon>Pseudomonadota</taxon>
        <taxon>Betaproteobacteria</taxon>
        <taxon>Neisseriales</taxon>
        <taxon>Neisseriaceae</taxon>
        <taxon>Neisseria</taxon>
    </lineage>
</organism>
<dbReference type="RefSeq" id="WP_003777806.1">
    <property type="nucleotide sequence ID" value="NZ_CP094241.1"/>
</dbReference>
<reference evidence="2 4" key="2">
    <citation type="submission" date="2022-03" db="EMBL/GenBank/DDBJ databases">
        <title>Genome sequencing of Neisseria macacae.</title>
        <authorList>
            <person name="Baek M.-G."/>
        </authorList>
    </citation>
    <scope>NUCLEOTIDE SEQUENCE [LARGE SCALE GENOMIC DNA]</scope>
    <source>
        <strain evidence="2 4">ATCC 33926</strain>
    </source>
</reference>
<dbReference type="Proteomes" id="UP000829455">
    <property type="component" value="Chromosome"/>
</dbReference>
<gene>
    <name evidence="1" type="ORF">HMPREF9418_1232</name>
    <name evidence="2" type="ORF">MON40_08785</name>
</gene>
<evidence type="ECO:0000313" key="2">
    <source>
        <dbReference type="EMBL" id="UNV84116.1"/>
    </source>
</evidence>
<accession>A0AA36XKR5</accession>